<accession>A0A510HJC0</accession>
<evidence type="ECO:0008006" key="3">
    <source>
        <dbReference type="Google" id="ProtNLM"/>
    </source>
</evidence>
<proteinExistence type="predicted"/>
<dbReference type="EMBL" id="AP019791">
    <property type="protein sequence ID" value="BBL78437.1"/>
    <property type="molecule type" value="Genomic_DNA"/>
</dbReference>
<keyword evidence="2" id="KW-1185">Reference proteome</keyword>
<evidence type="ECO:0000313" key="2">
    <source>
        <dbReference type="Proteomes" id="UP000318065"/>
    </source>
</evidence>
<reference evidence="1" key="1">
    <citation type="journal article" date="2019" name="Microbiol. Resour. Announc.">
        <title>Complete Genome Sequence of Rubrobacter xylanophilus Strain AA3-22, Isolated from Arima Onsen in Japan.</title>
        <authorList>
            <person name="Tomariguchi N."/>
            <person name="Miyazaki K."/>
        </authorList>
    </citation>
    <scope>NUCLEOTIDE SEQUENCE [LARGE SCALE GENOMIC DNA]</scope>
    <source>
        <strain evidence="1">AA3-22</strain>
    </source>
</reference>
<sequence>MDQDTLRAMLREAVREVVAEVLQGLMELDREAFCGNKAEGKTATTREGWRPPSAR</sequence>
<organism evidence="1 2">
    <name type="scientific">Rubrobacter xylanophilus</name>
    <dbReference type="NCBI Taxonomy" id="49319"/>
    <lineage>
        <taxon>Bacteria</taxon>
        <taxon>Bacillati</taxon>
        <taxon>Actinomycetota</taxon>
        <taxon>Rubrobacteria</taxon>
        <taxon>Rubrobacterales</taxon>
        <taxon>Rubrobacteraceae</taxon>
        <taxon>Rubrobacter</taxon>
    </lineage>
</organism>
<dbReference type="AlphaFoldDB" id="A0A510HJC0"/>
<gene>
    <name evidence="1" type="ORF">RxyAA322_02910</name>
</gene>
<dbReference type="RefSeq" id="WP_172620603.1">
    <property type="nucleotide sequence ID" value="NZ_AP019791.1"/>
</dbReference>
<name>A0A510HJC0_9ACTN</name>
<protein>
    <recommendedName>
        <fullName evidence="3">Transposase</fullName>
    </recommendedName>
</protein>
<evidence type="ECO:0000313" key="1">
    <source>
        <dbReference type="EMBL" id="BBL78437.1"/>
    </source>
</evidence>
<dbReference type="Proteomes" id="UP000318065">
    <property type="component" value="Chromosome"/>
</dbReference>